<feature type="signal peptide" evidence="9">
    <location>
        <begin position="1"/>
        <end position="16"/>
    </location>
</feature>
<dbReference type="EMBL" id="JAUKUA010000010">
    <property type="protein sequence ID" value="KAK0701283.1"/>
    <property type="molecule type" value="Genomic_DNA"/>
</dbReference>
<keyword evidence="4 9" id="KW-0732">Signal</keyword>
<gene>
    <name evidence="11" type="ORF">B0H67DRAFT_500776</name>
</gene>
<sequence>MLLQLALATLATLATSHFVLDTPTSIGFEDTKEGIAPCGGFEPTSRDSVTDWTVAGGLIHVISTHPRSQFTIQAALLPSATTNSGDLVFSKLVPIVQQAGLGSLCLTGVPGIAAWEGRDAVLQVIQVATDGQLFQCAAIRFTAGPSAPVPSLCTNSSGITATYLTDSPSGTAPTSNTTSPGPAAKGSVGRLSPRAPILANFMPAAIMLAWL</sequence>
<dbReference type="Pfam" id="PF20238">
    <property type="entry name" value="BIM1-like_dom"/>
    <property type="match status" value="1"/>
</dbReference>
<dbReference type="PANTHER" id="PTHR34992">
    <property type="entry name" value="HYPHAL ANASTAMOSIS-7 PROTEIN"/>
    <property type="match status" value="1"/>
</dbReference>
<comment type="subcellular location">
    <subcellularLocation>
        <location evidence="1">Cell membrane</location>
        <topology evidence="1">Lipid-anchor</topology>
        <topology evidence="1">GPI-anchor</topology>
    </subcellularLocation>
</comment>
<evidence type="ECO:0000256" key="8">
    <source>
        <dbReference type="SAM" id="MobiDB-lite"/>
    </source>
</evidence>
<evidence type="ECO:0000256" key="1">
    <source>
        <dbReference type="ARBA" id="ARBA00004609"/>
    </source>
</evidence>
<evidence type="ECO:0000259" key="10">
    <source>
        <dbReference type="Pfam" id="PF20238"/>
    </source>
</evidence>
<dbReference type="GO" id="GO:0005886">
    <property type="term" value="C:plasma membrane"/>
    <property type="evidence" value="ECO:0007669"/>
    <property type="project" value="UniProtKB-SubCell"/>
</dbReference>
<keyword evidence="3" id="KW-0336">GPI-anchor</keyword>
<feature type="domain" description="Copper acquisition factor BIM1-like" evidence="10">
    <location>
        <begin position="16"/>
        <end position="158"/>
    </location>
</feature>
<dbReference type="InterPro" id="IPR046936">
    <property type="entry name" value="BIM1-like"/>
</dbReference>
<organism evidence="11 12">
    <name type="scientific">Lasiosphaeris hirsuta</name>
    <dbReference type="NCBI Taxonomy" id="260670"/>
    <lineage>
        <taxon>Eukaryota</taxon>
        <taxon>Fungi</taxon>
        <taxon>Dikarya</taxon>
        <taxon>Ascomycota</taxon>
        <taxon>Pezizomycotina</taxon>
        <taxon>Sordariomycetes</taxon>
        <taxon>Sordariomycetidae</taxon>
        <taxon>Sordariales</taxon>
        <taxon>Lasiosphaeriaceae</taxon>
        <taxon>Lasiosphaeris</taxon>
    </lineage>
</organism>
<feature type="compositionally biased region" description="Polar residues" evidence="8">
    <location>
        <begin position="164"/>
        <end position="180"/>
    </location>
</feature>
<dbReference type="GO" id="GO:0098552">
    <property type="term" value="C:side of membrane"/>
    <property type="evidence" value="ECO:0007669"/>
    <property type="project" value="UniProtKB-KW"/>
</dbReference>
<protein>
    <recommendedName>
        <fullName evidence="10">Copper acquisition factor BIM1-like domain-containing protein</fullName>
    </recommendedName>
</protein>
<keyword evidence="7" id="KW-0449">Lipoprotein</keyword>
<name>A0AA40DIK8_9PEZI</name>
<dbReference type="InterPro" id="IPR046530">
    <property type="entry name" value="BIM1-like_dom"/>
</dbReference>
<evidence type="ECO:0000256" key="3">
    <source>
        <dbReference type="ARBA" id="ARBA00022622"/>
    </source>
</evidence>
<accession>A0AA40DIK8</accession>
<proteinExistence type="predicted"/>
<evidence type="ECO:0000313" key="11">
    <source>
        <dbReference type="EMBL" id="KAK0701283.1"/>
    </source>
</evidence>
<comment type="caution">
    <text evidence="11">The sequence shown here is derived from an EMBL/GenBank/DDBJ whole genome shotgun (WGS) entry which is preliminary data.</text>
</comment>
<evidence type="ECO:0000256" key="2">
    <source>
        <dbReference type="ARBA" id="ARBA00022475"/>
    </source>
</evidence>
<keyword evidence="6" id="KW-0325">Glycoprotein</keyword>
<keyword evidence="5" id="KW-0472">Membrane</keyword>
<dbReference type="Proteomes" id="UP001172102">
    <property type="component" value="Unassembled WGS sequence"/>
</dbReference>
<dbReference type="PANTHER" id="PTHR34992:SF1">
    <property type="entry name" value="COPPER ACQUISITION FACTOR BIM1-LIKE DOMAIN-CONTAINING PROTEIN"/>
    <property type="match status" value="1"/>
</dbReference>
<evidence type="ECO:0000256" key="7">
    <source>
        <dbReference type="ARBA" id="ARBA00023288"/>
    </source>
</evidence>
<reference evidence="11" key="1">
    <citation type="submission" date="2023-06" db="EMBL/GenBank/DDBJ databases">
        <title>Genome-scale phylogeny and comparative genomics of the fungal order Sordariales.</title>
        <authorList>
            <consortium name="Lawrence Berkeley National Laboratory"/>
            <person name="Hensen N."/>
            <person name="Bonometti L."/>
            <person name="Westerberg I."/>
            <person name="Brannstrom I.O."/>
            <person name="Guillou S."/>
            <person name="Cros-Aarteil S."/>
            <person name="Calhoun S."/>
            <person name="Haridas S."/>
            <person name="Kuo A."/>
            <person name="Mondo S."/>
            <person name="Pangilinan J."/>
            <person name="Riley R."/>
            <person name="Labutti K."/>
            <person name="Andreopoulos B."/>
            <person name="Lipzen A."/>
            <person name="Chen C."/>
            <person name="Yanf M."/>
            <person name="Daum C."/>
            <person name="Ng V."/>
            <person name="Clum A."/>
            <person name="Steindorff A."/>
            <person name="Ohm R."/>
            <person name="Martin F."/>
            <person name="Silar P."/>
            <person name="Natvig D."/>
            <person name="Lalanne C."/>
            <person name="Gautier V."/>
            <person name="Ament-Velasquez S.L."/>
            <person name="Kruys A."/>
            <person name="Hutchinson M.I."/>
            <person name="Powell A.J."/>
            <person name="Barry K."/>
            <person name="Miller A.N."/>
            <person name="Grigoriev I.V."/>
            <person name="Debuchy R."/>
            <person name="Gladieux P."/>
            <person name="Thoren M.H."/>
            <person name="Johannesson H."/>
        </authorList>
    </citation>
    <scope>NUCLEOTIDE SEQUENCE</scope>
    <source>
        <strain evidence="11">SMH4607-1</strain>
    </source>
</reference>
<feature type="chain" id="PRO_5041231862" description="Copper acquisition factor BIM1-like domain-containing protein" evidence="9">
    <location>
        <begin position="17"/>
        <end position="211"/>
    </location>
</feature>
<evidence type="ECO:0000256" key="9">
    <source>
        <dbReference type="SAM" id="SignalP"/>
    </source>
</evidence>
<keyword evidence="12" id="KW-1185">Reference proteome</keyword>
<evidence type="ECO:0000256" key="5">
    <source>
        <dbReference type="ARBA" id="ARBA00023136"/>
    </source>
</evidence>
<evidence type="ECO:0000256" key="4">
    <source>
        <dbReference type="ARBA" id="ARBA00022729"/>
    </source>
</evidence>
<evidence type="ECO:0000256" key="6">
    <source>
        <dbReference type="ARBA" id="ARBA00023180"/>
    </source>
</evidence>
<keyword evidence="2" id="KW-1003">Cell membrane</keyword>
<feature type="region of interest" description="Disordered" evidence="8">
    <location>
        <begin position="164"/>
        <end position="188"/>
    </location>
</feature>
<evidence type="ECO:0000313" key="12">
    <source>
        <dbReference type="Proteomes" id="UP001172102"/>
    </source>
</evidence>
<dbReference type="AlphaFoldDB" id="A0AA40DIK8"/>
<dbReference type="CDD" id="cd21176">
    <property type="entry name" value="LPMO_auxiliary-like"/>
    <property type="match status" value="1"/>
</dbReference>